<comment type="cofactor">
    <cofactor evidence="1">
        <name>Mg(2+)</name>
        <dbReference type="ChEBI" id="CHEBI:18420"/>
    </cofactor>
</comment>
<sequence length="859" mass="98119">MLLDDATFDPSKKLCLIDAVQRLGISYHFETEIENALEKIYLGGADSIESNLCIVALWFRLLRQQGIKVSSETFKKFMDEEGNFKEDLVNDVLGMLNLYEAAHLCVHGEDILDEAIAFTTSHLELMATKVSPLLAEQIAHALKRPIQKDLPRVEARHHISLYSRDDHFVSSNATLLKFAKIDFNVLQACHLKELSGIMEWWKQLDFYTTKMLYARDRVLECYFWILGVYFEPRYSLGRIFLTKVISLSSILDDTYDNYGTIEELDLLTKCVERWDIGVINQLPKYMKLIYQVLLNTYSEMEVEVAKDGRSYTMDYAKESMKRVMKAYFDEAKWRQEGFIPPLEEYMQTALITSGYPMLITNSFVGMGEVASKEAFDWISNDSKMVKACAIICRLMDDIVSHEFEQSRVHVASAIECYMKQYGVSKEETVKVFREEIDNAWKDVNEEFMKPTALPMPILTRVLNFARVMDEFSKNGKLVKGLNSSFIVLVPKKSNPVELKDYRPISLISSLYKIISEVLANRIKKVLPKVISESFAQVEEIRRKKASSFMFKADFKKAYDCENWGFLDEMMMRLGFGEKWRMWIKECLKTASISILVNGSPTDDFKMERGIRQGDPIAPFLFLIVAEGLNILIESATSKGLFQGIDVGPHGLNISHLQFVDDTVIMGKANTSNINVVKGILRWFELISSLKINFNKSVLYSFYVPDEWRRTAAAMLNCKSGSLPFTYLGMPVGDVMCRRKAWVLVIENFNKKLTVWKAKCLSISGRVTLLRENLIRPLSFFIEAFRLAGATAMAINGFNAVFSLTVMVLLMTAAAAANEYTNHTVGDDTGWFFDPVTDTSVSKLHFLGRKSNLQSRKLSQ</sequence>
<dbReference type="InterPro" id="IPR036965">
    <property type="entry name" value="Terpene_synth_N_sf"/>
</dbReference>
<dbReference type="GO" id="GO:0016102">
    <property type="term" value="P:diterpenoid biosynthetic process"/>
    <property type="evidence" value="ECO:0007669"/>
    <property type="project" value="InterPro"/>
</dbReference>
<evidence type="ECO:0000313" key="9">
    <source>
        <dbReference type="Proteomes" id="UP001054252"/>
    </source>
</evidence>
<dbReference type="Gene3D" id="1.10.600.10">
    <property type="entry name" value="Farnesyl Diphosphate Synthase"/>
    <property type="match status" value="1"/>
</dbReference>
<dbReference type="EMBL" id="BPVZ01000367">
    <property type="protein sequence ID" value="GKV50441.1"/>
    <property type="molecule type" value="Genomic_DNA"/>
</dbReference>
<dbReference type="InterPro" id="IPR005630">
    <property type="entry name" value="Terpene_synthase_metal-bd"/>
</dbReference>
<dbReference type="Pfam" id="PF03936">
    <property type="entry name" value="Terpene_synth_C"/>
    <property type="match status" value="1"/>
</dbReference>
<dbReference type="InterPro" id="IPR001906">
    <property type="entry name" value="Terpene_synth_N"/>
</dbReference>
<feature type="domain" description="Reverse transcriptase" evidence="7">
    <location>
        <begin position="470"/>
        <end position="731"/>
    </location>
</feature>
<proteinExistence type="predicted"/>
<dbReference type="InterPro" id="IPR043502">
    <property type="entry name" value="DNA/RNA_pol_sf"/>
</dbReference>
<dbReference type="SFLD" id="SFLDG01019">
    <property type="entry name" value="Terpene_Cyclase_Like_1_C_Termi"/>
    <property type="match status" value="1"/>
</dbReference>
<dbReference type="GO" id="GO:0047461">
    <property type="term" value="F:(+)-delta-cadinene synthase activity"/>
    <property type="evidence" value="ECO:0007669"/>
    <property type="project" value="UniProtKB-EC"/>
</dbReference>
<dbReference type="PROSITE" id="PS50878">
    <property type="entry name" value="RT_POL"/>
    <property type="match status" value="1"/>
</dbReference>
<evidence type="ECO:0000256" key="3">
    <source>
        <dbReference type="ARBA" id="ARBA00013103"/>
    </source>
</evidence>
<dbReference type="InterPro" id="IPR008949">
    <property type="entry name" value="Isoprenoid_synthase_dom_sf"/>
</dbReference>
<evidence type="ECO:0000313" key="8">
    <source>
        <dbReference type="EMBL" id="GKV50441.1"/>
    </source>
</evidence>
<protein>
    <recommendedName>
        <fullName evidence="3">(+)-delta-cadinene synthase</fullName>
        <ecNumber evidence="3">4.2.3.13</ecNumber>
    </recommendedName>
</protein>
<evidence type="ECO:0000256" key="5">
    <source>
        <dbReference type="ARBA" id="ARBA00022842"/>
    </source>
</evidence>
<keyword evidence="6" id="KW-0456">Lyase</keyword>
<comment type="function">
    <text evidence="2">Responsible for the cyclization of trans,trans-farnesyl diphosphate (FPP) to (+)-delta cadinene.</text>
</comment>
<dbReference type="FunFam" id="1.10.600.10:FF:000007">
    <property type="entry name" value="Isoprene synthase, chloroplastic"/>
    <property type="match status" value="1"/>
</dbReference>
<dbReference type="InterPro" id="IPR000477">
    <property type="entry name" value="RT_dom"/>
</dbReference>
<evidence type="ECO:0000256" key="6">
    <source>
        <dbReference type="ARBA" id="ARBA00023239"/>
    </source>
</evidence>
<evidence type="ECO:0000256" key="4">
    <source>
        <dbReference type="ARBA" id="ARBA00022723"/>
    </source>
</evidence>
<dbReference type="InterPro" id="IPR044814">
    <property type="entry name" value="Terpene_cyclase_plant_C1"/>
</dbReference>
<dbReference type="EC" id="4.2.3.13" evidence="3"/>
<dbReference type="CDD" id="cd00684">
    <property type="entry name" value="Terpene_cyclase_plant_C1"/>
    <property type="match status" value="1"/>
</dbReference>
<name>A0AAV5MNW9_9ROSI</name>
<dbReference type="AlphaFoldDB" id="A0AAV5MNW9"/>
<organism evidence="8 9">
    <name type="scientific">Rubroshorea leprosula</name>
    <dbReference type="NCBI Taxonomy" id="152421"/>
    <lineage>
        <taxon>Eukaryota</taxon>
        <taxon>Viridiplantae</taxon>
        <taxon>Streptophyta</taxon>
        <taxon>Embryophyta</taxon>
        <taxon>Tracheophyta</taxon>
        <taxon>Spermatophyta</taxon>
        <taxon>Magnoliopsida</taxon>
        <taxon>eudicotyledons</taxon>
        <taxon>Gunneridae</taxon>
        <taxon>Pentapetalae</taxon>
        <taxon>rosids</taxon>
        <taxon>malvids</taxon>
        <taxon>Malvales</taxon>
        <taxon>Dipterocarpaceae</taxon>
        <taxon>Rubroshorea</taxon>
    </lineage>
</organism>
<dbReference type="InterPro" id="IPR008930">
    <property type="entry name" value="Terpenoid_cyclase/PrenylTrfase"/>
</dbReference>
<gene>
    <name evidence="8" type="ORF">SLEP1_g57144</name>
</gene>
<dbReference type="SUPFAM" id="SSF56672">
    <property type="entry name" value="DNA/RNA polymerases"/>
    <property type="match status" value="1"/>
</dbReference>
<dbReference type="SUPFAM" id="SSF48239">
    <property type="entry name" value="Terpenoid cyclases/Protein prenyltransferases"/>
    <property type="match status" value="1"/>
</dbReference>
<evidence type="ECO:0000259" key="7">
    <source>
        <dbReference type="PROSITE" id="PS50878"/>
    </source>
</evidence>
<dbReference type="CDD" id="cd01650">
    <property type="entry name" value="RT_nLTR_like"/>
    <property type="match status" value="1"/>
</dbReference>
<dbReference type="Pfam" id="PF00078">
    <property type="entry name" value="RVT_1"/>
    <property type="match status" value="1"/>
</dbReference>
<evidence type="ECO:0000256" key="1">
    <source>
        <dbReference type="ARBA" id="ARBA00001946"/>
    </source>
</evidence>
<keyword evidence="4" id="KW-0479">Metal-binding</keyword>
<dbReference type="InterPro" id="IPR034741">
    <property type="entry name" value="Terpene_cyclase-like_1_C"/>
</dbReference>
<keyword evidence="5" id="KW-0460">Magnesium</keyword>
<dbReference type="Proteomes" id="UP001054252">
    <property type="component" value="Unassembled WGS sequence"/>
</dbReference>
<dbReference type="SFLD" id="SFLDS00005">
    <property type="entry name" value="Isoprenoid_Synthase_Type_I"/>
    <property type="match status" value="1"/>
</dbReference>
<keyword evidence="9" id="KW-1185">Reference proteome</keyword>
<dbReference type="SUPFAM" id="SSF48576">
    <property type="entry name" value="Terpenoid synthases"/>
    <property type="match status" value="1"/>
</dbReference>
<reference evidence="8 9" key="1">
    <citation type="journal article" date="2021" name="Commun. Biol.">
        <title>The genome of Shorea leprosula (Dipterocarpaceae) highlights the ecological relevance of drought in aseasonal tropical rainforests.</title>
        <authorList>
            <person name="Ng K.K.S."/>
            <person name="Kobayashi M.J."/>
            <person name="Fawcett J.A."/>
            <person name="Hatakeyama M."/>
            <person name="Paape T."/>
            <person name="Ng C.H."/>
            <person name="Ang C.C."/>
            <person name="Tnah L.H."/>
            <person name="Lee C.T."/>
            <person name="Nishiyama T."/>
            <person name="Sese J."/>
            <person name="O'Brien M.J."/>
            <person name="Copetti D."/>
            <person name="Mohd Noor M.I."/>
            <person name="Ong R.C."/>
            <person name="Putra M."/>
            <person name="Sireger I.Z."/>
            <person name="Indrioko S."/>
            <person name="Kosugi Y."/>
            <person name="Izuno A."/>
            <person name="Isagi Y."/>
            <person name="Lee S.L."/>
            <person name="Shimizu K.K."/>
        </authorList>
    </citation>
    <scope>NUCLEOTIDE SEQUENCE [LARGE SCALE GENOMIC DNA]</scope>
    <source>
        <strain evidence="8">214</strain>
    </source>
</reference>
<dbReference type="FunFam" id="1.50.10.130:FF:000001">
    <property type="entry name" value="Isoprene synthase, chloroplastic"/>
    <property type="match status" value="1"/>
</dbReference>
<dbReference type="Gene3D" id="1.50.10.130">
    <property type="entry name" value="Terpene synthase, N-terminal domain"/>
    <property type="match status" value="1"/>
</dbReference>
<evidence type="ECO:0000256" key="2">
    <source>
        <dbReference type="ARBA" id="ARBA00002383"/>
    </source>
</evidence>
<comment type="caution">
    <text evidence="8">The sequence shown here is derived from an EMBL/GenBank/DDBJ whole genome shotgun (WGS) entry which is preliminary data.</text>
</comment>
<dbReference type="PANTHER" id="PTHR31225:SF221">
    <property type="entry name" value="(-)-GERMACRENE D SYNTHASE"/>
    <property type="match status" value="1"/>
</dbReference>
<dbReference type="InterPro" id="IPR050148">
    <property type="entry name" value="Terpene_synthase-like"/>
</dbReference>
<accession>A0AAV5MNW9</accession>
<dbReference type="GO" id="GO:0000287">
    <property type="term" value="F:magnesium ion binding"/>
    <property type="evidence" value="ECO:0007669"/>
    <property type="project" value="InterPro"/>
</dbReference>
<dbReference type="PANTHER" id="PTHR31225">
    <property type="entry name" value="OS04G0344100 PROTEIN-RELATED"/>
    <property type="match status" value="1"/>
</dbReference>
<dbReference type="Pfam" id="PF01397">
    <property type="entry name" value="Terpene_synth"/>
    <property type="match status" value="1"/>
</dbReference>